<dbReference type="EC" id="5.3.2.-" evidence="4"/>
<keyword evidence="2 4" id="KW-0413">Isomerase</keyword>
<proteinExistence type="inferred from homology"/>
<dbReference type="InterPro" id="IPR018191">
    <property type="entry name" value="4-OT"/>
</dbReference>
<dbReference type="OrthoDB" id="9804765at2"/>
<protein>
    <recommendedName>
        <fullName evidence="4">Tautomerase</fullName>
        <ecNumber evidence="4">5.3.2.-</ecNumber>
    </recommendedName>
</protein>
<dbReference type="PANTHER" id="PTHR35530">
    <property type="entry name" value="TAUTOMERASE-RELATED"/>
    <property type="match status" value="1"/>
</dbReference>
<dbReference type="RefSeq" id="WP_148968378.1">
    <property type="nucleotide sequence ID" value="NZ_CANLNA010000003.1"/>
</dbReference>
<dbReference type="Gene3D" id="3.30.429.10">
    <property type="entry name" value="Macrophage Migration Inhibitory Factor"/>
    <property type="match status" value="1"/>
</dbReference>
<evidence type="ECO:0000256" key="1">
    <source>
        <dbReference type="ARBA" id="ARBA00006723"/>
    </source>
</evidence>
<feature type="active site" description="Proton acceptor; via imino nitrogen" evidence="3">
    <location>
        <position position="2"/>
    </location>
</feature>
<evidence type="ECO:0000256" key="2">
    <source>
        <dbReference type="ARBA" id="ARBA00023235"/>
    </source>
</evidence>
<dbReference type="InterPro" id="IPR014347">
    <property type="entry name" value="Tautomerase/MIF_sf"/>
</dbReference>
<evidence type="ECO:0000256" key="3">
    <source>
        <dbReference type="PIRSR" id="PIRSR618191-1"/>
    </source>
</evidence>
<comment type="caution">
    <text evidence="6">The sequence shown here is derived from an EMBL/GenBank/DDBJ whole genome shotgun (WGS) entry which is preliminary data.</text>
</comment>
<dbReference type="GO" id="GO:0016853">
    <property type="term" value="F:isomerase activity"/>
    <property type="evidence" value="ECO:0007669"/>
    <property type="project" value="UniProtKB-UniRule"/>
</dbReference>
<sequence>MPIAHLHILEGRSPEVKEELVKSLTLSICECLETKPEQVRILINEVPKGNWAVGGTLKE</sequence>
<name>A0A5D4TYQ6_9BACI</name>
<dbReference type="EMBL" id="VTEZ01000003">
    <property type="protein sequence ID" value="TYS85509.1"/>
    <property type="molecule type" value="Genomic_DNA"/>
</dbReference>
<dbReference type="NCBIfam" id="TIGR00013">
    <property type="entry name" value="taut"/>
    <property type="match status" value="1"/>
</dbReference>
<dbReference type="SUPFAM" id="SSF55331">
    <property type="entry name" value="Tautomerase/MIF"/>
    <property type="match status" value="1"/>
</dbReference>
<dbReference type="AlphaFoldDB" id="A0A5D4TYQ6"/>
<dbReference type="Pfam" id="PF01361">
    <property type="entry name" value="Tautomerase"/>
    <property type="match status" value="1"/>
</dbReference>
<comment type="similarity">
    <text evidence="1 4">Belongs to the 4-oxalocrotonate tautomerase family.</text>
</comment>
<dbReference type="Proteomes" id="UP000324269">
    <property type="component" value="Unassembled WGS sequence"/>
</dbReference>
<evidence type="ECO:0000259" key="5">
    <source>
        <dbReference type="Pfam" id="PF01361"/>
    </source>
</evidence>
<dbReference type="PANTHER" id="PTHR35530:SF1">
    <property type="entry name" value="2-HYDROXYMUCONATE TAUTOMERASE"/>
    <property type="match status" value="1"/>
</dbReference>
<accession>A0A5D4TYQ6</accession>
<reference evidence="6 7" key="1">
    <citation type="submission" date="2019-08" db="EMBL/GenBank/DDBJ databases">
        <title>Bacillus genomes from the desert of Cuatro Cienegas, Coahuila.</title>
        <authorList>
            <person name="Olmedo-Alvarez G."/>
        </authorList>
    </citation>
    <scope>NUCLEOTIDE SEQUENCE [LARGE SCALE GENOMIC DNA]</scope>
    <source>
        <strain evidence="6 7">CH87b_3T</strain>
    </source>
</reference>
<feature type="domain" description="4-oxalocrotonate tautomerase-like" evidence="5">
    <location>
        <begin position="2"/>
        <end position="58"/>
    </location>
</feature>
<evidence type="ECO:0000256" key="4">
    <source>
        <dbReference type="RuleBase" id="RU362032"/>
    </source>
</evidence>
<dbReference type="InterPro" id="IPR004370">
    <property type="entry name" value="4-OT-like_dom"/>
</dbReference>
<evidence type="ECO:0000313" key="6">
    <source>
        <dbReference type="EMBL" id="TYS85509.1"/>
    </source>
</evidence>
<gene>
    <name evidence="6" type="ORF">FZC85_11040</name>
</gene>
<evidence type="ECO:0000313" key="7">
    <source>
        <dbReference type="Proteomes" id="UP000324269"/>
    </source>
</evidence>
<organism evidence="6 7">
    <name type="scientific">Rossellomorea aquimaris</name>
    <dbReference type="NCBI Taxonomy" id="189382"/>
    <lineage>
        <taxon>Bacteria</taxon>
        <taxon>Bacillati</taxon>
        <taxon>Bacillota</taxon>
        <taxon>Bacilli</taxon>
        <taxon>Bacillales</taxon>
        <taxon>Bacillaceae</taxon>
        <taxon>Rossellomorea</taxon>
    </lineage>
</organism>